<accession>A0A399FBJ0</accession>
<proteinExistence type="predicted"/>
<dbReference type="OrthoDB" id="9999630at2"/>
<sequence>MLNYSFPTVSEPLILPEPEGQEIQVIAKLLIYLPTYGLEFARRATEQLELAYAQGVREGNPARMRLACKCLQLGWVKASTALPGLRSWEHRHLQSRPGLAYRSNPEVAQMFYRAYLKVVEDPSYYRLRPGLTLS</sequence>
<gene>
    <name evidence="1" type="ORF">Mgrana_00053</name>
</gene>
<protein>
    <submittedName>
        <fullName evidence="1">Uncharacterized protein</fullName>
    </submittedName>
</protein>
<reference evidence="1 2" key="1">
    <citation type="submission" date="2018-08" db="EMBL/GenBank/DDBJ databases">
        <title>Meiothermus granaticius genome AF-68 sequencing project.</title>
        <authorList>
            <person name="Da Costa M.S."/>
            <person name="Albuquerque L."/>
            <person name="Raposo P."/>
            <person name="Froufe H.J.C."/>
            <person name="Barroso C.S."/>
            <person name="Egas C."/>
        </authorList>
    </citation>
    <scope>NUCLEOTIDE SEQUENCE [LARGE SCALE GENOMIC DNA]</scope>
    <source>
        <strain evidence="1 2">AF-68</strain>
    </source>
</reference>
<keyword evidence="2" id="KW-1185">Reference proteome</keyword>
<dbReference type="Proteomes" id="UP000266178">
    <property type="component" value="Unassembled WGS sequence"/>
</dbReference>
<evidence type="ECO:0000313" key="2">
    <source>
        <dbReference type="Proteomes" id="UP000266178"/>
    </source>
</evidence>
<comment type="caution">
    <text evidence="1">The sequence shown here is derived from an EMBL/GenBank/DDBJ whole genome shotgun (WGS) entry which is preliminary data.</text>
</comment>
<organism evidence="1 2">
    <name type="scientific">Meiothermus granaticius NBRC 107808</name>
    <dbReference type="NCBI Taxonomy" id="1227551"/>
    <lineage>
        <taxon>Bacteria</taxon>
        <taxon>Thermotogati</taxon>
        <taxon>Deinococcota</taxon>
        <taxon>Deinococci</taxon>
        <taxon>Thermales</taxon>
        <taxon>Thermaceae</taxon>
        <taxon>Meiothermus</taxon>
    </lineage>
</organism>
<dbReference type="EMBL" id="QWLB01000001">
    <property type="protein sequence ID" value="RIH93967.1"/>
    <property type="molecule type" value="Genomic_DNA"/>
</dbReference>
<dbReference type="AlphaFoldDB" id="A0A399FBJ0"/>
<name>A0A399FBJ0_9DEIN</name>
<dbReference type="RefSeq" id="WP_119355597.1">
    <property type="nucleotide sequence ID" value="NZ_BJXM01000015.1"/>
</dbReference>
<evidence type="ECO:0000313" key="1">
    <source>
        <dbReference type="EMBL" id="RIH93967.1"/>
    </source>
</evidence>